<feature type="domain" description="SsuA/THI5-like" evidence="2">
    <location>
        <begin position="56"/>
        <end position="245"/>
    </location>
</feature>
<organism evidence="3 4">
    <name type="scientific">Paracoccus aminophilus JCM 7686</name>
    <dbReference type="NCBI Taxonomy" id="1367847"/>
    <lineage>
        <taxon>Bacteria</taxon>
        <taxon>Pseudomonadati</taxon>
        <taxon>Pseudomonadota</taxon>
        <taxon>Alphaproteobacteria</taxon>
        <taxon>Rhodobacterales</taxon>
        <taxon>Paracoccaceae</taxon>
        <taxon>Paracoccus</taxon>
    </lineage>
</organism>
<dbReference type="Pfam" id="PF09084">
    <property type="entry name" value="NMT1"/>
    <property type="match status" value="1"/>
</dbReference>
<dbReference type="InterPro" id="IPR015168">
    <property type="entry name" value="SsuA/THI5"/>
</dbReference>
<gene>
    <name evidence="3" type="ORF">JCM7686_3386</name>
</gene>
<feature type="signal peptide" evidence="1">
    <location>
        <begin position="1"/>
        <end position="23"/>
    </location>
</feature>
<dbReference type="PATRIC" id="fig|1367847.3.peg.3418"/>
<name>S5YYX9_PARAH</name>
<dbReference type="Proteomes" id="UP000015480">
    <property type="component" value="Chromosome"/>
</dbReference>
<evidence type="ECO:0000256" key="1">
    <source>
        <dbReference type="SAM" id="SignalP"/>
    </source>
</evidence>
<dbReference type="RefSeq" id="WP_020952057.1">
    <property type="nucleotide sequence ID" value="NC_022041.1"/>
</dbReference>
<protein>
    <submittedName>
        <fullName evidence="3">ABC transporter periplasmic solute-binding protein</fullName>
    </submittedName>
</protein>
<dbReference type="KEGG" id="pami:JCM7686_3386"/>
<accession>S5YYX9</accession>
<dbReference type="EMBL" id="CP006650">
    <property type="protein sequence ID" value="AGT10421.1"/>
    <property type="molecule type" value="Genomic_DNA"/>
</dbReference>
<keyword evidence="1" id="KW-0732">Signal</keyword>
<keyword evidence="4" id="KW-1185">Reference proteome</keyword>
<dbReference type="PANTHER" id="PTHR30024:SF48">
    <property type="entry name" value="ABC TRANSPORTER SUBSTRATE-BINDING PROTEIN"/>
    <property type="match status" value="1"/>
</dbReference>
<feature type="chain" id="PRO_5004534850" evidence="1">
    <location>
        <begin position="24"/>
        <end position="322"/>
    </location>
</feature>
<dbReference type="Gene3D" id="3.40.190.10">
    <property type="entry name" value="Periplasmic binding protein-like II"/>
    <property type="match status" value="2"/>
</dbReference>
<evidence type="ECO:0000313" key="4">
    <source>
        <dbReference type="Proteomes" id="UP000015480"/>
    </source>
</evidence>
<dbReference type="STRING" id="1367847.JCM7686_3386"/>
<dbReference type="eggNOG" id="COG0715">
    <property type="taxonomic scope" value="Bacteria"/>
</dbReference>
<evidence type="ECO:0000259" key="2">
    <source>
        <dbReference type="Pfam" id="PF09084"/>
    </source>
</evidence>
<reference evidence="3 4" key="1">
    <citation type="journal article" date="2014" name="BMC Genomics">
        <title>Architecture and functions of a multipartite genome of the methylotrophic bacterium Paracoccus aminophilus JCM 7686, containing primary and secondary chromids.</title>
        <authorList>
            <person name="Dziewit L."/>
            <person name="Czarnecki J."/>
            <person name="Wibberg D."/>
            <person name="Radlinska M."/>
            <person name="Mrozek P."/>
            <person name="Szymczak M."/>
            <person name="Schluter A."/>
            <person name="Puhler A."/>
            <person name="Bartosik D."/>
        </authorList>
    </citation>
    <scope>NUCLEOTIDE SEQUENCE [LARGE SCALE GENOMIC DNA]</scope>
    <source>
        <strain evidence="3">JCM 7686</strain>
    </source>
</reference>
<dbReference type="PANTHER" id="PTHR30024">
    <property type="entry name" value="ALIPHATIC SULFONATES-BINDING PROTEIN-RELATED"/>
    <property type="match status" value="1"/>
</dbReference>
<dbReference type="AlphaFoldDB" id="S5YYX9"/>
<proteinExistence type="predicted"/>
<dbReference type="HOGENOM" id="CLU_074574_0_0_5"/>
<sequence length="322" mass="33808">MKLTRRTLFAAAAALALTLPAAAEPLPNIRIGTIENGPLSWEVETIRTLGLDKKHGFAMTPIVMAAPAAAQSALKAGKVNLIFTDWLWVAGERGRGTDLVVAPNARLPSSLIVKADSADQSPTEFKGRKIGINGSPEDGGWLLLRASGLGAGIDLAIEAKETHASPEVLRQELDRGELAALVEPWPAAAVTSATGLREMDTAGAAATALGAPEGFALQGYALQKSWLDHHSKLASDFFAAAAEARQILSTDDAEWDKLRNRMGAPDDARFAQIKGEYRAGIVAEFDPAKAEALYGALTGLEGGKLFGGSAAPSLPEGLFHKP</sequence>
<evidence type="ECO:0000313" key="3">
    <source>
        <dbReference type="EMBL" id="AGT10421.1"/>
    </source>
</evidence>
<dbReference type="OrthoDB" id="5621714at2"/>
<dbReference type="SUPFAM" id="SSF53850">
    <property type="entry name" value="Periplasmic binding protein-like II"/>
    <property type="match status" value="1"/>
</dbReference>